<evidence type="ECO:0000256" key="3">
    <source>
        <dbReference type="ARBA" id="ARBA00022989"/>
    </source>
</evidence>
<evidence type="ECO:0000256" key="4">
    <source>
        <dbReference type="ARBA" id="ARBA00023136"/>
    </source>
</evidence>
<dbReference type="PANTHER" id="PTHR36974">
    <property type="entry name" value="MEMBRANE PROTEIN-RELATED"/>
    <property type="match status" value="1"/>
</dbReference>
<comment type="subcellular location">
    <subcellularLocation>
        <location evidence="1">Membrane</location>
        <topology evidence="1">Multi-pass membrane protein</topology>
    </subcellularLocation>
</comment>
<sequence length="144" mass="15661">MAPFILLIVSFLIFRLSGFLGLSYFADWETSLRFAVALMFIFTATAHWGKRRPDLIKMVPPSLSNPDFIVTITGIFEIVGALGLLIPITSTIASFGLALLLIVMFPANIRAARKGITIGGRPSTSLLPRTILQILFLIAVILAG</sequence>
<feature type="transmembrane region" description="Helical" evidence="5">
    <location>
        <begin position="92"/>
        <end position="112"/>
    </location>
</feature>
<evidence type="ECO:0000256" key="2">
    <source>
        <dbReference type="ARBA" id="ARBA00022692"/>
    </source>
</evidence>
<keyword evidence="4 5" id="KW-0472">Membrane</keyword>
<dbReference type="Pfam" id="PF13564">
    <property type="entry name" value="DoxX_2"/>
    <property type="match status" value="1"/>
</dbReference>
<accession>A0ABT9Z0X0</accession>
<keyword evidence="7" id="KW-1185">Reference proteome</keyword>
<dbReference type="PANTHER" id="PTHR36974:SF1">
    <property type="entry name" value="DOXX FAMILY MEMBRANE PROTEIN"/>
    <property type="match status" value="1"/>
</dbReference>
<dbReference type="InterPro" id="IPR032808">
    <property type="entry name" value="DoxX"/>
</dbReference>
<reference evidence="6 7" key="1">
    <citation type="submission" date="2023-07" db="EMBL/GenBank/DDBJ databases">
        <title>Genomic Encyclopedia of Type Strains, Phase IV (KMG-IV): sequencing the most valuable type-strain genomes for metagenomic binning, comparative biology and taxonomic classification.</title>
        <authorList>
            <person name="Goeker M."/>
        </authorList>
    </citation>
    <scope>NUCLEOTIDE SEQUENCE [LARGE SCALE GENOMIC DNA]</scope>
    <source>
        <strain evidence="6 7">DSM 17723</strain>
    </source>
</reference>
<dbReference type="Proteomes" id="UP001232245">
    <property type="component" value="Unassembled WGS sequence"/>
</dbReference>
<keyword evidence="2 5" id="KW-0812">Transmembrane</keyword>
<evidence type="ECO:0000313" key="7">
    <source>
        <dbReference type="Proteomes" id="UP001232245"/>
    </source>
</evidence>
<comment type="caution">
    <text evidence="6">The sequence shown here is derived from an EMBL/GenBank/DDBJ whole genome shotgun (WGS) entry which is preliminary data.</text>
</comment>
<name>A0ABT9Z0X0_9BACI</name>
<protein>
    <submittedName>
        <fullName evidence="6">Membrane protein</fullName>
    </submittedName>
</protein>
<feature type="transmembrane region" description="Helical" evidence="5">
    <location>
        <begin position="124"/>
        <end position="143"/>
    </location>
</feature>
<dbReference type="EMBL" id="JAUSTZ010000003">
    <property type="protein sequence ID" value="MDQ0225675.1"/>
    <property type="molecule type" value="Genomic_DNA"/>
</dbReference>
<evidence type="ECO:0000256" key="5">
    <source>
        <dbReference type="SAM" id="Phobius"/>
    </source>
</evidence>
<evidence type="ECO:0000256" key="1">
    <source>
        <dbReference type="ARBA" id="ARBA00004141"/>
    </source>
</evidence>
<organism evidence="6 7">
    <name type="scientific">Metabacillus niabensis</name>
    <dbReference type="NCBI Taxonomy" id="324854"/>
    <lineage>
        <taxon>Bacteria</taxon>
        <taxon>Bacillati</taxon>
        <taxon>Bacillota</taxon>
        <taxon>Bacilli</taxon>
        <taxon>Bacillales</taxon>
        <taxon>Bacillaceae</taxon>
        <taxon>Metabacillus</taxon>
    </lineage>
</organism>
<dbReference type="RefSeq" id="WP_174879315.1">
    <property type="nucleotide sequence ID" value="NZ_CADEPK010000012.1"/>
</dbReference>
<evidence type="ECO:0000313" key="6">
    <source>
        <dbReference type="EMBL" id="MDQ0225675.1"/>
    </source>
</evidence>
<proteinExistence type="predicted"/>
<keyword evidence="3 5" id="KW-1133">Transmembrane helix</keyword>
<gene>
    <name evidence="6" type="ORF">J2S02_002019</name>
</gene>
<feature type="transmembrane region" description="Helical" evidence="5">
    <location>
        <begin position="31"/>
        <end position="48"/>
    </location>
</feature>